<evidence type="ECO:0000256" key="1">
    <source>
        <dbReference type="SAM" id="MobiDB-lite"/>
    </source>
</evidence>
<evidence type="ECO:0000313" key="2">
    <source>
        <dbReference type="EnsemblPlants" id="MELO3C028335.2.1"/>
    </source>
</evidence>
<dbReference type="AlphaFoldDB" id="A0A9I9E3Z5"/>
<sequence length="52" mass="5488">ATIRKPHPSCVVRESPPPPLVAAPRSSHPHPSCVVRESPPPSLAGKNRSPCC</sequence>
<dbReference type="Gramene" id="MELO3C028335.2.1">
    <property type="protein sequence ID" value="MELO3C028335.2.1"/>
    <property type="gene ID" value="MELO3C028335.2"/>
</dbReference>
<feature type="region of interest" description="Disordered" evidence="1">
    <location>
        <begin position="1"/>
        <end position="52"/>
    </location>
</feature>
<proteinExistence type="predicted"/>
<reference evidence="2" key="1">
    <citation type="submission" date="2023-03" db="UniProtKB">
        <authorList>
            <consortium name="EnsemblPlants"/>
        </authorList>
    </citation>
    <scope>IDENTIFICATION</scope>
</reference>
<organism evidence="2">
    <name type="scientific">Cucumis melo</name>
    <name type="common">Muskmelon</name>
    <dbReference type="NCBI Taxonomy" id="3656"/>
    <lineage>
        <taxon>Eukaryota</taxon>
        <taxon>Viridiplantae</taxon>
        <taxon>Streptophyta</taxon>
        <taxon>Embryophyta</taxon>
        <taxon>Tracheophyta</taxon>
        <taxon>Spermatophyta</taxon>
        <taxon>Magnoliopsida</taxon>
        <taxon>eudicotyledons</taxon>
        <taxon>Gunneridae</taxon>
        <taxon>Pentapetalae</taxon>
        <taxon>rosids</taxon>
        <taxon>fabids</taxon>
        <taxon>Cucurbitales</taxon>
        <taxon>Cucurbitaceae</taxon>
        <taxon>Benincaseae</taxon>
        <taxon>Cucumis</taxon>
    </lineage>
</organism>
<accession>A0A9I9E3Z5</accession>
<protein>
    <submittedName>
        <fullName evidence="2">Uncharacterized protein</fullName>
    </submittedName>
</protein>
<name>A0A9I9E3Z5_CUCME</name>
<dbReference type="EnsemblPlants" id="MELO3C028335.2.1">
    <property type="protein sequence ID" value="MELO3C028335.2.1"/>
    <property type="gene ID" value="MELO3C028335.2"/>
</dbReference>